<dbReference type="RefSeq" id="WP_116342982.1">
    <property type="nucleotide sequence ID" value="NZ_OFSP01000078.1"/>
</dbReference>
<reference evidence="3" key="1">
    <citation type="submission" date="2018-01" db="EMBL/GenBank/DDBJ databases">
        <authorList>
            <person name="Gaut B.S."/>
            <person name="Morton B.R."/>
            <person name="Clegg M.T."/>
            <person name="Duvall M.R."/>
        </authorList>
    </citation>
    <scope>NUCLEOTIDE SEQUENCE [LARGE SCALE GENOMIC DNA]</scope>
</reference>
<dbReference type="InterPro" id="IPR009492">
    <property type="entry name" value="TniQ"/>
</dbReference>
<protein>
    <recommendedName>
        <fullName evidence="1">TniQ domain-containing protein</fullName>
    </recommendedName>
</protein>
<evidence type="ECO:0000259" key="1">
    <source>
        <dbReference type="Pfam" id="PF06527"/>
    </source>
</evidence>
<evidence type="ECO:0000313" key="2">
    <source>
        <dbReference type="EMBL" id="SOY77684.1"/>
    </source>
</evidence>
<organism evidence="2 3">
    <name type="scientific">Cupriavidus taiwanensis</name>
    <dbReference type="NCBI Taxonomy" id="164546"/>
    <lineage>
        <taxon>Bacteria</taxon>
        <taxon>Pseudomonadati</taxon>
        <taxon>Pseudomonadota</taxon>
        <taxon>Betaproteobacteria</taxon>
        <taxon>Burkholderiales</taxon>
        <taxon>Burkholderiaceae</taxon>
        <taxon>Cupriavidus</taxon>
    </lineage>
</organism>
<evidence type="ECO:0000313" key="3">
    <source>
        <dbReference type="Proteomes" id="UP000256297"/>
    </source>
</evidence>
<accession>A0A375CQJ5</accession>
<proteinExistence type="predicted"/>
<dbReference type="EMBL" id="OFSP01000078">
    <property type="protein sequence ID" value="SOY77684.1"/>
    <property type="molecule type" value="Genomic_DNA"/>
</dbReference>
<feature type="domain" description="TniQ" evidence="1">
    <location>
        <begin position="20"/>
        <end position="141"/>
    </location>
</feature>
<dbReference type="Pfam" id="PF06527">
    <property type="entry name" value="TniQ"/>
    <property type="match status" value="1"/>
</dbReference>
<comment type="caution">
    <text evidence="2">The sequence shown here is derived from an EMBL/GenBank/DDBJ whole genome shotgun (WGS) entry which is preliminary data.</text>
</comment>
<dbReference type="AlphaFoldDB" id="A0A375CQJ5"/>
<gene>
    <name evidence="2" type="ORF">CBM2589_U10186</name>
</gene>
<name>A0A375CQJ5_9BURK</name>
<sequence length="185" mass="21658">MSPTSNKPEAACSNRPRPWPVAPRPFEGEAFGGWLGRIAAKYYLTVEQLWTQANLGPMPTLTQRKWLLFPPVPIETLERLSQLTHVSVDRLSAMQTPISWIFARRFLRYCYPCLMLNPADVCSSFWRLEWLDPAFSMCIQHPGKLETTWYWNLHDVGNFHQLLRRAYATPHRDLVRMEKILSHEF</sequence>
<dbReference type="Proteomes" id="UP000256297">
    <property type="component" value="Unassembled WGS sequence"/>
</dbReference>